<protein>
    <submittedName>
        <fullName evidence="2">Uncharacterized protein</fullName>
    </submittedName>
</protein>
<keyword evidence="1" id="KW-0472">Membrane</keyword>
<keyword evidence="3" id="KW-1185">Reference proteome</keyword>
<name>A0AAN6Q1M7_9PEZI</name>
<reference evidence="2" key="2">
    <citation type="submission" date="2023-05" db="EMBL/GenBank/DDBJ databases">
        <authorList>
            <consortium name="Lawrence Berkeley National Laboratory"/>
            <person name="Steindorff A."/>
            <person name="Hensen N."/>
            <person name="Bonometti L."/>
            <person name="Westerberg I."/>
            <person name="Brannstrom I.O."/>
            <person name="Guillou S."/>
            <person name="Cros-Aarteil S."/>
            <person name="Calhoun S."/>
            <person name="Haridas S."/>
            <person name="Kuo A."/>
            <person name="Mondo S."/>
            <person name="Pangilinan J."/>
            <person name="Riley R."/>
            <person name="Labutti K."/>
            <person name="Andreopoulos B."/>
            <person name="Lipzen A."/>
            <person name="Chen C."/>
            <person name="Yanf M."/>
            <person name="Daum C."/>
            <person name="Ng V."/>
            <person name="Clum A."/>
            <person name="Ohm R."/>
            <person name="Martin F."/>
            <person name="Silar P."/>
            <person name="Natvig D."/>
            <person name="Lalanne C."/>
            <person name="Gautier V."/>
            <person name="Ament-Velasquez S.L."/>
            <person name="Kruys A."/>
            <person name="Hutchinson M.I."/>
            <person name="Powell A.J."/>
            <person name="Barry K."/>
            <person name="Miller A.N."/>
            <person name="Grigoriev I.V."/>
            <person name="Debuchy R."/>
            <person name="Gladieux P."/>
            <person name="Thoren M.H."/>
            <person name="Johannesson H."/>
        </authorList>
    </citation>
    <scope>NUCLEOTIDE SEQUENCE</scope>
    <source>
        <strain evidence="2">CBS 757.83</strain>
    </source>
</reference>
<dbReference type="EMBL" id="MU863633">
    <property type="protein sequence ID" value="KAK4101940.1"/>
    <property type="molecule type" value="Genomic_DNA"/>
</dbReference>
<dbReference type="Proteomes" id="UP001305647">
    <property type="component" value="Unassembled WGS sequence"/>
</dbReference>
<accession>A0AAN6Q1M7</accession>
<feature type="transmembrane region" description="Helical" evidence="1">
    <location>
        <begin position="90"/>
        <end position="117"/>
    </location>
</feature>
<evidence type="ECO:0000256" key="1">
    <source>
        <dbReference type="SAM" id="Phobius"/>
    </source>
</evidence>
<dbReference type="AlphaFoldDB" id="A0AAN6Q1M7"/>
<gene>
    <name evidence="2" type="ORF">N658DRAFT_42163</name>
</gene>
<keyword evidence="1" id="KW-0812">Transmembrane</keyword>
<reference evidence="2" key="1">
    <citation type="journal article" date="2023" name="Mol. Phylogenet. Evol.">
        <title>Genome-scale phylogeny and comparative genomics of the fungal order Sordariales.</title>
        <authorList>
            <person name="Hensen N."/>
            <person name="Bonometti L."/>
            <person name="Westerberg I."/>
            <person name="Brannstrom I.O."/>
            <person name="Guillou S."/>
            <person name="Cros-Aarteil S."/>
            <person name="Calhoun S."/>
            <person name="Haridas S."/>
            <person name="Kuo A."/>
            <person name="Mondo S."/>
            <person name="Pangilinan J."/>
            <person name="Riley R."/>
            <person name="LaButti K."/>
            <person name="Andreopoulos B."/>
            <person name="Lipzen A."/>
            <person name="Chen C."/>
            <person name="Yan M."/>
            <person name="Daum C."/>
            <person name="Ng V."/>
            <person name="Clum A."/>
            <person name="Steindorff A."/>
            <person name="Ohm R.A."/>
            <person name="Martin F."/>
            <person name="Silar P."/>
            <person name="Natvig D.O."/>
            <person name="Lalanne C."/>
            <person name="Gautier V."/>
            <person name="Ament-Velasquez S.L."/>
            <person name="Kruys A."/>
            <person name="Hutchinson M.I."/>
            <person name="Powell A.J."/>
            <person name="Barry K."/>
            <person name="Miller A.N."/>
            <person name="Grigoriev I.V."/>
            <person name="Debuchy R."/>
            <person name="Gladieux P."/>
            <person name="Hiltunen Thoren M."/>
            <person name="Johannesson H."/>
        </authorList>
    </citation>
    <scope>NUCLEOTIDE SEQUENCE</scope>
    <source>
        <strain evidence="2">CBS 757.83</strain>
    </source>
</reference>
<proteinExistence type="predicted"/>
<evidence type="ECO:0000313" key="3">
    <source>
        <dbReference type="Proteomes" id="UP001305647"/>
    </source>
</evidence>
<evidence type="ECO:0000313" key="2">
    <source>
        <dbReference type="EMBL" id="KAK4101940.1"/>
    </source>
</evidence>
<feature type="transmembrane region" description="Helical" evidence="1">
    <location>
        <begin position="59"/>
        <end position="78"/>
    </location>
</feature>
<sequence length="160" mass="18116">MAFSRVLSSRFGSSKFIPNTPHVPIIPYYSMACTMVWHVTLQHLRSLICISLFSRSRTYIHTPMARSLFYFVFLLLIVRGGGGRPAEIDYGVLCTFFWSSLAFCWLGLDCVFLFYFLTSFSRVFLLLRGAHTRFIHIEHGVQVVFCILGQVAGVAGCGRA</sequence>
<keyword evidence="1" id="KW-1133">Transmembrane helix</keyword>
<organism evidence="2 3">
    <name type="scientific">Parathielavia hyrcaniae</name>
    <dbReference type="NCBI Taxonomy" id="113614"/>
    <lineage>
        <taxon>Eukaryota</taxon>
        <taxon>Fungi</taxon>
        <taxon>Dikarya</taxon>
        <taxon>Ascomycota</taxon>
        <taxon>Pezizomycotina</taxon>
        <taxon>Sordariomycetes</taxon>
        <taxon>Sordariomycetidae</taxon>
        <taxon>Sordariales</taxon>
        <taxon>Chaetomiaceae</taxon>
        <taxon>Parathielavia</taxon>
    </lineage>
</organism>
<comment type="caution">
    <text evidence="2">The sequence shown here is derived from an EMBL/GenBank/DDBJ whole genome shotgun (WGS) entry which is preliminary data.</text>
</comment>